<gene>
    <name evidence="3" type="ORF">METZ01_LOCUS310332</name>
</gene>
<dbReference type="AlphaFoldDB" id="A0A382NAB6"/>
<accession>A0A382NAB6</accession>
<dbReference type="EMBL" id="UINC01098729">
    <property type="protein sequence ID" value="SVC57478.1"/>
    <property type="molecule type" value="Genomic_DNA"/>
</dbReference>
<organism evidence="3">
    <name type="scientific">marine metagenome</name>
    <dbReference type="NCBI Taxonomy" id="408172"/>
    <lineage>
        <taxon>unclassified sequences</taxon>
        <taxon>metagenomes</taxon>
        <taxon>ecological metagenomes</taxon>
    </lineage>
</organism>
<dbReference type="InterPro" id="IPR055557">
    <property type="entry name" value="DUF7133"/>
</dbReference>
<reference evidence="3" key="1">
    <citation type="submission" date="2018-05" db="EMBL/GenBank/DDBJ databases">
        <authorList>
            <person name="Lanie J.A."/>
            <person name="Ng W.-L."/>
            <person name="Kazmierczak K.M."/>
            <person name="Andrzejewski T.M."/>
            <person name="Davidsen T.M."/>
            <person name="Wayne K.J."/>
            <person name="Tettelin H."/>
            <person name="Glass J.I."/>
            <person name="Rusch D."/>
            <person name="Podicherti R."/>
            <person name="Tsui H.-C.T."/>
            <person name="Winkler M.E."/>
        </authorList>
    </citation>
    <scope>NUCLEOTIDE SEQUENCE</scope>
</reference>
<proteinExistence type="predicted"/>
<evidence type="ECO:0000259" key="2">
    <source>
        <dbReference type="Pfam" id="PF23500"/>
    </source>
</evidence>
<evidence type="ECO:0000256" key="1">
    <source>
        <dbReference type="SAM" id="MobiDB-lite"/>
    </source>
</evidence>
<feature type="region of interest" description="Disordered" evidence="1">
    <location>
        <begin position="112"/>
        <end position="132"/>
    </location>
</feature>
<sequence length="132" mass="14603">MYSRDTRGIKTTFKIVALLIIGASLAFSVAHAQLPDREAFGKQERALEQVPLSAFQLDPELGKDLKMEVWAQSPLLFSPVAMDVDPQGRIWLTEGIDYNQRPRVSNGQSIMVVSDSDGDGKADKSHIFVTEP</sequence>
<evidence type="ECO:0000313" key="3">
    <source>
        <dbReference type="EMBL" id="SVC57478.1"/>
    </source>
</evidence>
<name>A0A382NAB6_9ZZZZ</name>
<feature type="non-terminal residue" evidence="3">
    <location>
        <position position="132"/>
    </location>
</feature>
<protein>
    <recommendedName>
        <fullName evidence="2">DUF7133 domain-containing protein</fullName>
    </recommendedName>
</protein>
<feature type="domain" description="DUF7133" evidence="2">
    <location>
        <begin position="61"/>
        <end position="129"/>
    </location>
</feature>
<dbReference type="Pfam" id="PF23500">
    <property type="entry name" value="DUF7133"/>
    <property type="match status" value="1"/>
</dbReference>